<gene>
    <name evidence="1" type="ORF">IOE58_08385</name>
</gene>
<keyword evidence="2" id="KW-1185">Reference proteome</keyword>
<sequence length="235" mass="25352">MLASLRAVRHLLDSGTARVLVSDLDGVLRVFDQGLWDELDAELGVDTGSSFRAILGHPYLDQVTRGRGTHARWRELAVEHLVAAGAAPGAARHSVDRWADTPATVDEDVLALLEDTRAAGTPVFVFTNGTDRVPAELAQLGLEAVVGAHGEHLINSADLGHAKPDLEAFGRAHKKIEHHVGQERGEHGRADRERGEPLHLRTDEVLFLDDSPRHVAGARAFGWQAVLHPSGTTGD</sequence>
<dbReference type="InterPro" id="IPR036412">
    <property type="entry name" value="HAD-like_sf"/>
</dbReference>
<dbReference type="InterPro" id="IPR023214">
    <property type="entry name" value="HAD_sf"/>
</dbReference>
<comment type="caution">
    <text evidence="1">The sequence shown here is derived from an EMBL/GenBank/DDBJ whole genome shotgun (WGS) entry which is preliminary data.</text>
</comment>
<dbReference type="Pfam" id="PF00702">
    <property type="entry name" value="Hydrolase"/>
    <property type="match status" value="1"/>
</dbReference>
<organism evidence="1 2">
    <name type="scientific">Brachybacterium epidermidis</name>
    <dbReference type="NCBI Taxonomy" id="2781983"/>
    <lineage>
        <taxon>Bacteria</taxon>
        <taxon>Bacillati</taxon>
        <taxon>Actinomycetota</taxon>
        <taxon>Actinomycetes</taxon>
        <taxon>Micrococcales</taxon>
        <taxon>Dermabacteraceae</taxon>
        <taxon>Brachybacterium</taxon>
    </lineage>
</organism>
<dbReference type="Gene3D" id="3.40.50.1000">
    <property type="entry name" value="HAD superfamily/HAD-like"/>
    <property type="match status" value="1"/>
</dbReference>
<dbReference type="Proteomes" id="UP000644727">
    <property type="component" value="Unassembled WGS sequence"/>
</dbReference>
<proteinExistence type="predicted"/>
<dbReference type="EMBL" id="JADEYR010000007">
    <property type="protein sequence ID" value="MBE9404201.1"/>
    <property type="molecule type" value="Genomic_DNA"/>
</dbReference>
<evidence type="ECO:0000313" key="2">
    <source>
        <dbReference type="Proteomes" id="UP000644727"/>
    </source>
</evidence>
<dbReference type="SUPFAM" id="SSF56784">
    <property type="entry name" value="HAD-like"/>
    <property type="match status" value="1"/>
</dbReference>
<name>A0ABR9W173_9MICO</name>
<accession>A0ABR9W173</accession>
<protein>
    <submittedName>
        <fullName evidence="1">Haloacid dehalogenase</fullName>
    </submittedName>
</protein>
<evidence type="ECO:0000313" key="1">
    <source>
        <dbReference type="EMBL" id="MBE9404201.1"/>
    </source>
</evidence>
<reference evidence="1 2" key="1">
    <citation type="submission" date="2020-10" db="EMBL/GenBank/DDBJ databases">
        <title>Draft genome and description of Brachybacterium epidermidis sp nov.</title>
        <authorList>
            <person name="Boxberger M."/>
            <person name="La Scola B."/>
        </authorList>
    </citation>
    <scope>NUCLEOTIDE SEQUENCE [LARGE SCALE GENOMIC DNA]</scope>
    <source>
        <strain evidence="1 2">Marseille-Q2903</strain>
    </source>
</reference>